<accession>A0ABW5DYJ5</accession>
<gene>
    <name evidence="2" type="ORF">ACFSQZ_02870</name>
</gene>
<evidence type="ECO:0000313" key="2">
    <source>
        <dbReference type="EMBL" id="MFD2275402.1"/>
    </source>
</evidence>
<proteinExistence type="predicted"/>
<feature type="region of interest" description="Disordered" evidence="1">
    <location>
        <begin position="491"/>
        <end position="516"/>
    </location>
</feature>
<feature type="region of interest" description="Disordered" evidence="1">
    <location>
        <begin position="850"/>
        <end position="880"/>
    </location>
</feature>
<feature type="region of interest" description="Disordered" evidence="1">
    <location>
        <begin position="1065"/>
        <end position="1092"/>
    </location>
</feature>
<name>A0ABW5DYJ5_9BACT</name>
<organism evidence="2 3">
    <name type="scientific">Rubritalea spongiae</name>
    <dbReference type="NCBI Taxonomy" id="430797"/>
    <lineage>
        <taxon>Bacteria</taxon>
        <taxon>Pseudomonadati</taxon>
        <taxon>Verrucomicrobiota</taxon>
        <taxon>Verrucomicrobiia</taxon>
        <taxon>Verrucomicrobiales</taxon>
        <taxon>Rubritaleaceae</taxon>
        <taxon>Rubritalea</taxon>
    </lineage>
</organism>
<dbReference type="RefSeq" id="WP_377092621.1">
    <property type="nucleotide sequence ID" value="NZ_JBHSJM010000001.1"/>
</dbReference>
<sequence>MLNRPTGTTQSARLSAQDMLVTPNVVDSSDAQFLNFVQDFAKVLLYWNEQGNIEGHWQSFFQSDVSFILADIGRYQVAPVRKTMRELKQRFLETSSYPEQEQLLINYYELLLTEAQTLGRWYERLTHANNSDPSLNAFFLERTQSNLHGGFGSILQSYDVLCNVLDTMPNKLAGNNVSLETEYVVALFTPLLNLSTPKQNYPGSGSPTTIESFWIYYEQLLHSLLTTITQVLDASTEFLTESIKTPNHSPQVALILGFYALIGPAREQLNALPAKQLDFYLSKVLQQHPLSYTPDTTFLTFQIAKNASPFIPAGTSFLAGTSSLGTPILYKTLKDLSLNQVQPKAFHSVYNGTKSTSLKEAVKGIVTANPVANSSDGLGAKITKKPASWASFGLTAQQPPNNLVNNPANLGFALASPDLYMSDGQRRIRCSLFTKDQDISALATAIKSLELPELKVPKLSDTEQTQLNTWTQKYKQAQELRKEMIEQLDLQEDKTPSPQEPASDASPATPSPESKPKYNFLRKIEHLFHPQKPQNAPNSSNQSAKKKTEDPTKSLKFPQLEQEFDTLEISFRAAFQDCANTIASINKRQPLPLDDWLDACIEYVIFRIKYQLLNNHHASNLTHHAKSTQNLPHASFVKNLQKTLSKALSPKADALDKLKTLADMTDHADLANKLTEVSDSLDTLAEEVSGGSPGKGLTSAFQVTDFFKDLQKKSKSTLKKTQATINSEIQNELQKLGDESHTGQLKELELQLMEGLDRTKAVTHSIFSQQWLLQIHKQIEALETQLINASAHALSVTPSNLTQQKWQLLSEMVPFLQILKQESPTNATAAPSDKTAAPTEKPKGLFEKVESNVQHTEPPKPNKDVDHSGQESANSSLVSSIESKVENVAKSKLSSTMTSGVHELEQFIPKHSEALDDTINTLVLAHKGWSQVNELFGDLKNDADKPLLKHLESHHTPQNLNKRCSSILGLTDKVLNFVTPLASKKQQQQIKGLHGKITDLQQRITTINQSHLQQTTKLSTLIDNNTDKLQNQQDHIAQALQNASLLKILGQQAVSDLPKLEKALHQTKQQEVAPSVQTDQNTGTSAPPTDPMVSALLDLNKRLRYWDNNDQSENSTNTSNKSSAPLTPPSEDTPATNTNTTQSLPNAAQPVAPDAPSIFPTDLNWQTLDTFLEAAFQVQYSTTKGWTAPSNCTIKWTYQLPEKNASDNNPSVNGILCDIAIDTQSVAPAAWDAKSCGGNLGASDPALQFIINQSMNLVDVNDDTTTLNPYPLLVPLELTGVELLGDTAGTRNFTVQNQISALNPKKPFAPFGEQAIQESEFYLGNNEAFCKKLDYLCQEIEWFNLPKAAVGFAEPYDLYNRFGPSGTCYTNASFTWSIDILSQGAWSPLSAFPLQITDQDTANSSSKENTSSIFAWLQLPFTSSTLYQDHTNFEPERPPLKKPSAPTSTSSETPTPLTCSHYIPMPQLPALPLMSPLNVGPLLPSTLLVIDPKGLNQSSNTQSPINFSSKQTWSDKSQSGFLRFTLQQPEYAFGASLYPEVLAAVNGANMTRMVDLVAFRALCKKDQDALIKVWQNELELQAVKSKAEETADKKEKKDKPTPPPKTKSPSFIHSIAKSLENGLVDAAIDGIGIAEKLTAATPQGELVKTLGSFAGKELHHLTSSDEEKPTQQITPVVDPNEVFKPMPPPPLPWVPKIKSILSNYGSHQRLKLSAPSDSNITFYQLQPFGCDAPFTDPSIPTDSIPLFASFDAQAYLYIGLENVEAPQTITLLFELDEATGNRKLPATSPELSYLTLNGWQTLPETQWQDGTAGFIKSGVLSVTLLDSPTSNTPLFEKNPTLTWLRLSVTEYASAACQTLNILSQSTQVIYSSGADLTTHFDAPLPAGTINKPESPISGVTKTIQPLASSGGIPAESIPQFLARVAERMRHKDRGITSWDLEHLTLQQFPNIRACLCLNNTKIGSNYNSTTPGATTLVIFPKIDTQQAPLYPLAEHSCIINTQKFLAMRTDAFLDLTVTNPDYLFLVVKASLSFNQGYDPSHYLKILNQLLIEIIAPWSTTGSTINPFETSTTRDTLLQIIQSQEYIQSVQSIALCLAKTAEGDESEPLIVKGSQKIVAPNDWGIISSVNQHKLTIGETKPNKTILPSNRSAVKVTTTKPSHPLDNSLGNTIFIGASS</sequence>
<feature type="compositionally biased region" description="Polar residues" evidence="1">
    <location>
        <begin position="532"/>
        <end position="543"/>
    </location>
</feature>
<evidence type="ECO:0000313" key="3">
    <source>
        <dbReference type="Proteomes" id="UP001597297"/>
    </source>
</evidence>
<feature type="compositionally biased region" description="Basic and acidic residues" evidence="1">
    <location>
        <begin position="1585"/>
        <end position="1600"/>
    </location>
</feature>
<feature type="compositionally biased region" description="Low complexity" evidence="1">
    <location>
        <begin position="501"/>
        <end position="512"/>
    </location>
</feature>
<feature type="region of interest" description="Disordered" evidence="1">
    <location>
        <begin position="529"/>
        <end position="556"/>
    </location>
</feature>
<reference evidence="3" key="1">
    <citation type="journal article" date="2019" name="Int. J. Syst. Evol. Microbiol.">
        <title>The Global Catalogue of Microorganisms (GCM) 10K type strain sequencing project: providing services to taxonomists for standard genome sequencing and annotation.</title>
        <authorList>
            <consortium name="The Broad Institute Genomics Platform"/>
            <consortium name="The Broad Institute Genome Sequencing Center for Infectious Disease"/>
            <person name="Wu L."/>
            <person name="Ma J."/>
        </authorList>
    </citation>
    <scope>NUCLEOTIDE SEQUENCE [LARGE SCALE GENOMIC DNA]</scope>
    <source>
        <strain evidence="3">JCM 16545</strain>
    </source>
</reference>
<keyword evidence="3" id="KW-1185">Reference proteome</keyword>
<feature type="compositionally biased region" description="Polar residues" evidence="1">
    <location>
        <begin position="870"/>
        <end position="880"/>
    </location>
</feature>
<feature type="compositionally biased region" description="Low complexity" evidence="1">
    <location>
        <begin position="1112"/>
        <end position="1123"/>
    </location>
</feature>
<evidence type="ECO:0000256" key="1">
    <source>
        <dbReference type="SAM" id="MobiDB-lite"/>
    </source>
</evidence>
<feature type="compositionally biased region" description="Low complexity" evidence="1">
    <location>
        <begin position="1442"/>
        <end position="1455"/>
    </location>
</feature>
<feature type="compositionally biased region" description="Basic and acidic residues" evidence="1">
    <location>
        <begin position="857"/>
        <end position="869"/>
    </location>
</feature>
<comment type="caution">
    <text evidence="2">The sequence shown here is derived from an EMBL/GenBank/DDBJ whole genome shotgun (WGS) entry which is preliminary data.</text>
</comment>
<feature type="region of interest" description="Disordered" evidence="1">
    <location>
        <begin position="1108"/>
        <end position="1158"/>
    </location>
</feature>
<dbReference type="Proteomes" id="UP001597297">
    <property type="component" value="Unassembled WGS sequence"/>
</dbReference>
<dbReference type="EMBL" id="JBHUJC010000010">
    <property type="protein sequence ID" value="MFD2275402.1"/>
    <property type="molecule type" value="Genomic_DNA"/>
</dbReference>
<protein>
    <submittedName>
        <fullName evidence="2">Uncharacterized protein</fullName>
    </submittedName>
</protein>
<feature type="region of interest" description="Disordered" evidence="1">
    <location>
        <begin position="824"/>
        <end position="843"/>
    </location>
</feature>
<feature type="compositionally biased region" description="Polar residues" evidence="1">
    <location>
        <begin position="1133"/>
        <end position="1146"/>
    </location>
</feature>
<feature type="region of interest" description="Disordered" evidence="1">
    <location>
        <begin position="1430"/>
        <end position="1455"/>
    </location>
</feature>
<feature type="region of interest" description="Disordered" evidence="1">
    <location>
        <begin position="1584"/>
        <end position="1611"/>
    </location>
</feature>
<feature type="compositionally biased region" description="Polar residues" evidence="1">
    <location>
        <begin position="1066"/>
        <end position="1087"/>
    </location>
</feature>